<feature type="domain" description="GRF-type" evidence="5">
    <location>
        <begin position="16"/>
        <end position="56"/>
    </location>
</feature>
<evidence type="ECO:0000256" key="3">
    <source>
        <dbReference type="ARBA" id="ARBA00022833"/>
    </source>
</evidence>
<reference evidence="7" key="1">
    <citation type="journal article" date="2018" name="Gigascience">
        <title>Genome assembly of the Pink Ipe (Handroanthus impetiginosus, Bignoniaceae), a highly valued, ecologically keystone Neotropical timber forest tree.</title>
        <authorList>
            <person name="Silva-Junior O.B."/>
            <person name="Grattapaglia D."/>
            <person name="Novaes E."/>
            <person name="Collevatti R.G."/>
        </authorList>
    </citation>
    <scope>NUCLEOTIDE SEQUENCE [LARGE SCALE GENOMIC DNA]</scope>
    <source>
        <strain evidence="7">cv. UFG-1</strain>
    </source>
</reference>
<evidence type="ECO:0000259" key="5">
    <source>
        <dbReference type="PROSITE" id="PS51999"/>
    </source>
</evidence>
<keyword evidence="1" id="KW-0479">Metal-binding</keyword>
<protein>
    <submittedName>
        <fullName evidence="6">DNA topoisomerase</fullName>
        <ecNumber evidence="6">5.99.1.2</ecNumber>
    </submittedName>
</protein>
<dbReference type="GO" id="GO:0008270">
    <property type="term" value="F:zinc ion binding"/>
    <property type="evidence" value="ECO:0007669"/>
    <property type="project" value="UniProtKB-KW"/>
</dbReference>
<keyword evidence="7" id="KW-1185">Reference proteome</keyword>
<keyword evidence="3" id="KW-0862">Zinc</keyword>
<evidence type="ECO:0000256" key="4">
    <source>
        <dbReference type="PROSITE-ProRule" id="PRU01343"/>
    </source>
</evidence>
<evidence type="ECO:0000313" key="7">
    <source>
        <dbReference type="Proteomes" id="UP000231279"/>
    </source>
</evidence>
<sequence>MSSCSGTSHLTETPFCYCGKVARLRTSWKDANLRRRFFNCSSTASGCDFFYWRDPPMCNTALLVIPGLLRKLNQIENELSNMKKKVKILYFLLLISWLYILL</sequence>
<evidence type="ECO:0000256" key="2">
    <source>
        <dbReference type="ARBA" id="ARBA00022771"/>
    </source>
</evidence>
<dbReference type="Proteomes" id="UP000231279">
    <property type="component" value="Unassembled WGS sequence"/>
</dbReference>
<dbReference type="PROSITE" id="PS51999">
    <property type="entry name" value="ZF_GRF"/>
    <property type="match status" value="1"/>
</dbReference>
<keyword evidence="2 4" id="KW-0863">Zinc-finger</keyword>
<dbReference type="PANTHER" id="PTHR33248">
    <property type="entry name" value="ZINC ION-BINDING PROTEIN"/>
    <property type="match status" value="1"/>
</dbReference>
<dbReference type="EMBL" id="NKXS01004563">
    <property type="protein sequence ID" value="PIN05970.1"/>
    <property type="molecule type" value="Genomic_DNA"/>
</dbReference>
<dbReference type="InterPro" id="IPR010666">
    <property type="entry name" value="Znf_GRF"/>
</dbReference>
<evidence type="ECO:0000313" key="6">
    <source>
        <dbReference type="EMBL" id="PIN05970.1"/>
    </source>
</evidence>
<keyword evidence="6" id="KW-0413">Isomerase</keyword>
<proteinExistence type="predicted"/>
<evidence type="ECO:0000256" key="1">
    <source>
        <dbReference type="ARBA" id="ARBA00022723"/>
    </source>
</evidence>
<dbReference type="AlphaFoldDB" id="A0A2G9GLS2"/>
<name>A0A2G9GLS2_9LAMI</name>
<organism evidence="6 7">
    <name type="scientific">Handroanthus impetiginosus</name>
    <dbReference type="NCBI Taxonomy" id="429701"/>
    <lineage>
        <taxon>Eukaryota</taxon>
        <taxon>Viridiplantae</taxon>
        <taxon>Streptophyta</taxon>
        <taxon>Embryophyta</taxon>
        <taxon>Tracheophyta</taxon>
        <taxon>Spermatophyta</taxon>
        <taxon>Magnoliopsida</taxon>
        <taxon>eudicotyledons</taxon>
        <taxon>Gunneridae</taxon>
        <taxon>Pentapetalae</taxon>
        <taxon>asterids</taxon>
        <taxon>lamiids</taxon>
        <taxon>Lamiales</taxon>
        <taxon>Bignoniaceae</taxon>
        <taxon>Crescentiina</taxon>
        <taxon>Tabebuia alliance</taxon>
        <taxon>Handroanthus</taxon>
    </lineage>
</organism>
<gene>
    <name evidence="6" type="ORF">CDL12_21484</name>
</gene>
<accession>A0A2G9GLS2</accession>
<dbReference type="OrthoDB" id="2822301at2759"/>
<dbReference type="GO" id="GO:0016853">
    <property type="term" value="F:isomerase activity"/>
    <property type="evidence" value="ECO:0007669"/>
    <property type="project" value="UniProtKB-KW"/>
</dbReference>
<dbReference type="EC" id="5.99.1.2" evidence="6"/>
<comment type="caution">
    <text evidence="6">The sequence shown here is derived from an EMBL/GenBank/DDBJ whole genome shotgun (WGS) entry which is preliminary data.</text>
</comment>
<dbReference type="Pfam" id="PF06839">
    <property type="entry name" value="Zn_ribbon_GRF"/>
    <property type="match status" value="1"/>
</dbReference>